<dbReference type="InterPro" id="IPR015366">
    <property type="entry name" value="S53_propep"/>
</dbReference>
<evidence type="ECO:0000256" key="2">
    <source>
        <dbReference type="ARBA" id="ARBA00022670"/>
    </source>
</evidence>
<dbReference type="GO" id="GO:0046872">
    <property type="term" value="F:metal ion binding"/>
    <property type="evidence" value="ECO:0007669"/>
    <property type="project" value="UniProtKB-KW"/>
</dbReference>
<protein>
    <submittedName>
        <fullName evidence="10">Kumamolisin</fullName>
    </submittedName>
</protein>
<evidence type="ECO:0000256" key="3">
    <source>
        <dbReference type="ARBA" id="ARBA00022723"/>
    </source>
</evidence>
<keyword evidence="5" id="KW-0720">Serine protease</keyword>
<dbReference type="GO" id="GO:0006508">
    <property type="term" value="P:proteolysis"/>
    <property type="evidence" value="ECO:0007669"/>
    <property type="project" value="UniProtKB-KW"/>
</dbReference>
<reference evidence="10" key="1">
    <citation type="submission" date="2019-09" db="EMBL/GenBank/DDBJ databases">
        <authorList>
            <person name="Cremers G."/>
        </authorList>
    </citation>
    <scope>NUCLEOTIDE SEQUENCE [LARGE SCALE GENOMIC DNA]</scope>
    <source>
        <strain evidence="10">3B</strain>
    </source>
</reference>
<dbReference type="RefSeq" id="WP_178087795.1">
    <property type="nucleotide sequence ID" value="NZ_CABFUZ020000234.1"/>
</dbReference>
<evidence type="ECO:0000259" key="9">
    <source>
        <dbReference type="PROSITE" id="PS51695"/>
    </source>
</evidence>
<evidence type="ECO:0000256" key="5">
    <source>
        <dbReference type="ARBA" id="ARBA00022825"/>
    </source>
</evidence>
<dbReference type="GO" id="GO:0008240">
    <property type="term" value="F:tripeptidyl-peptidase activity"/>
    <property type="evidence" value="ECO:0007669"/>
    <property type="project" value="TreeGrafter"/>
</dbReference>
<dbReference type="PROSITE" id="PS51695">
    <property type="entry name" value="SEDOLISIN"/>
    <property type="match status" value="1"/>
</dbReference>
<evidence type="ECO:0000256" key="8">
    <source>
        <dbReference type="SAM" id="MobiDB-lite"/>
    </source>
</evidence>
<evidence type="ECO:0000256" key="1">
    <source>
        <dbReference type="ARBA" id="ARBA00001913"/>
    </source>
</evidence>
<comment type="cofactor">
    <cofactor evidence="1">
        <name>Ca(2+)</name>
        <dbReference type="ChEBI" id="CHEBI:29108"/>
    </cofactor>
</comment>
<evidence type="ECO:0000256" key="6">
    <source>
        <dbReference type="ARBA" id="ARBA00022837"/>
    </source>
</evidence>
<dbReference type="Pfam" id="PF09286">
    <property type="entry name" value="Pro-kuma_activ"/>
    <property type="match status" value="1"/>
</dbReference>
<name>A0A5E6MG45_9BACT</name>
<dbReference type="GO" id="GO:0004252">
    <property type="term" value="F:serine-type endopeptidase activity"/>
    <property type="evidence" value="ECO:0007669"/>
    <property type="project" value="InterPro"/>
</dbReference>
<keyword evidence="4" id="KW-0378">Hydrolase</keyword>
<feature type="compositionally biased region" description="Low complexity" evidence="8">
    <location>
        <begin position="571"/>
        <end position="580"/>
    </location>
</feature>
<gene>
    <name evidence="10" type="primary">K08677</name>
    <name evidence="10" type="ORF">MAMC_02024</name>
</gene>
<dbReference type="SUPFAM" id="SSF52743">
    <property type="entry name" value="Subtilisin-like"/>
    <property type="match status" value="1"/>
</dbReference>
<comment type="caution">
    <text evidence="10">The sequence shown here is derived from an EMBL/GenBank/DDBJ whole genome shotgun (WGS) entry which is preliminary data.</text>
</comment>
<dbReference type="SUPFAM" id="SSF54897">
    <property type="entry name" value="Protease propeptides/inhibitors"/>
    <property type="match status" value="1"/>
</dbReference>
<feature type="compositionally biased region" description="Basic and acidic residues" evidence="8">
    <location>
        <begin position="592"/>
        <end position="605"/>
    </location>
</feature>
<keyword evidence="7" id="KW-0865">Zymogen</keyword>
<dbReference type="InterPro" id="IPR036852">
    <property type="entry name" value="Peptidase_S8/S53_dom_sf"/>
</dbReference>
<dbReference type="InterPro" id="IPR050819">
    <property type="entry name" value="Tripeptidyl-peptidase_I"/>
</dbReference>
<dbReference type="AlphaFoldDB" id="A0A5E6MG45"/>
<dbReference type="Proteomes" id="UP000381693">
    <property type="component" value="Unassembled WGS sequence"/>
</dbReference>
<accession>A0A5E6MG45</accession>
<dbReference type="CDD" id="cd04056">
    <property type="entry name" value="Peptidases_S53"/>
    <property type="match status" value="1"/>
</dbReference>
<dbReference type="Gene3D" id="3.40.50.200">
    <property type="entry name" value="Peptidase S8/S53 domain"/>
    <property type="match status" value="1"/>
</dbReference>
<feature type="domain" description="Peptidase S53" evidence="9">
    <location>
        <begin position="164"/>
        <end position="510"/>
    </location>
</feature>
<feature type="compositionally biased region" description="Basic and acidic residues" evidence="8">
    <location>
        <begin position="551"/>
        <end position="561"/>
    </location>
</feature>
<organism evidence="10 11">
    <name type="scientific">Methylacidimicrobium cyclopophantes</name>
    <dbReference type="NCBI Taxonomy" id="1041766"/>
    <lineage>
        <taxon>Bacteria</taxon>
        <taxon>Pseudomonadati</taxon>
        <taxon>Verrucomicrobiota</taxon>
        <taxon>Methylacidimicrobium</taxon>
    </lineage>
</organism>
<evidence type="ECO:0000313" key="11">
    <source>
        <dbReference type="Proteomes" id="UP000381693"/>
    </source>
</evidence>
<keyword evidence="3" id="KW-0479">Metal-binding</keyword>
<dbReference type="EMBL" id="CABFUZ020000234">
    <property type="protein sequence ID" value="VVM08250.1"/>
    <property type="molecule type" value="Genomic_DNA"/>
</dbReference>
<evidence type="ECO:0000256" key="7">
    <source>
        <dbReference type="ARBA" id="ARBA00023145"/>
    </source>
</evidence>
<dbReference type="SMART" id="SM00944">
    <property type="entry name" value="Pro-kuma_activ"/>
    <property type="match status" value="1"/>
</dbReference>
<dbReference type="InterPro" id="IPR030400">
    <property type="entry name" value="Sedolisin_dom"/>
</dbReference>
<dbReference type="PANTHER" id="PTHR14218">
    <property type="entry name" value="PROTEASE S8 TRIPEPTIDYL PEPTIDASE I CLN2"/>
    <property type="match status" value="1"/>
</dbReference>
<keyword evidence="11" id="KW-1185">Reference proteome</keyword>
<proteinExistence type="predicted"/>
<keyword evidence="6" id="KW-0106">Calcium</keyword>
<keyword evidence="2" id="KW-0645">Protease</keyword>
<feature type="region of interest" description="Disordered" evidence="8">
    <location>
        <begin position="530"/>
        <end position="605"/>
    </location>
</feature>
<evidence type="ECO:0000313" key="10">
    <source>
        <dbReference type="EMBL" id="VVM08250.1"/>
    </source>
</evidence>
<sequence length="633" mass="66765">MPQDGREARGEERLTMSGARLIGPLDGSVPLTFTLLLRRRSSLPERIEGILSPAEIGRRFGADPASVFRVKEEMARLGFEVLGADSVRRTLSLRAPADLCRRVFGIELFRYQGPAGAPFHTYRGECRLPDTIAPLVEAVLGLDTRPLVRPRIRIFPPAQAPAISCTPPQVGELYQFPSDLDGTGQRIALLEFGGGYRIEDLKVYFTTLGLPVPDVRAISVDGTENAPSGNPDGADGEVALDIEIAGSLASGAELLVFFAPNTDIGFYDAILEAVHGGWSVSVLSISWGEAESLWPASSLRAVNGALQEAALAGVSILCAAGDQGSSDGVDDGLAHVDFPASSPYVLGCGGTRLLSSGGRIVEQTVWNRDGGATGGGVSALFPLPPWQKNAGVPPSVNPGAFCGRGVPDAAGDADPSTGYRVRIDSQDLVFGGTSAVAPLWAALIARWNEALGEPLGFANPALYERVPRSAFFEITSGTNGAYVAGAGWNPCCTGLGSPEVRPSSSIYTESTDEAAAPGWRTLFLGREAGGLPSRACSEPEGGSRTLQKRGVSLEKDRDRAGGSKLPSPGQTNPTPAASRPARNRRPLASDPSCHRSQDDLRRPADRQSFLFARAVHASIPGTLRLPKSKRSLP</sequence>
<evidence type="ECO:0000256" key="4">
    <source>
        <dbReference type="ARBA" id="ARBA00022801"/>
    </source>
</evidence>
<dbReference type="PANTHER" id="PTHR14218:SF15">
    <property type="entry name" value="TRIPEPTIDYL-PEPTIDASE 1"/>
    <property type="match status" value="1"/>
</dbReference>